<dbReference type="EMBL" id="KV442136">
    <property type="protein sequence ID" value="OAQ22930.1"/>
    <property type="molecule type" value="Genomic_DNA"/>
</dbReference>
<feature type="compositionally biased region" description="Acidic residues" evidence="1">
    <location>
        <begin position="16"/>
        <end position="27"/>
    </location>
</feature>
<organism evidence="2 3">
    <name type="scientific">Linnemannia elongata AG-77</name>
    <dbReference type="NCBI Taxonomy" id="1314771"/>
    <lineage>
        <taxon>Eukaryota</taxon>
        <taxon>Fungi</taxon>
        <taxon>Fungi incertae sedis</taxon>
        <taxon>Mucoromycota</taxon>
        <taxon>Mortierellomycotina</taxon>
        <taxon>Mortierellomycetes</taxon>
        <taxon>Mortierellales</taxon>
        <taxon>Mortierellaceae</taxon>
        <taxon>Linnemannia</taxon>
    </lineage>
</organism>
<evidence type="ECO:0000313" key="3">
    <source>
        <dbReference type="Proteomes" id="UP000078512"/>
    </source>
</evidence>
<dbReference type="AlphaFoldDB" id="A0A197JCU4"/>
<sequence length="100" mass="11016">MPKTPKRVLTATSDNADADMQEEEVEGGEPLCEIEKNVLNNVCKAWTAYFGDLAIAPEDEGEDMEGDDYYAEGGYGEDVDMSLSTKGNSGRLDDIDYYCE</sequence>
<protein>
    <submittedName>
        <fullName evidence="2">Uncharacterized protein</fullName>
    </submittedName>
</protein>
<proteinExistence type="predicted"/>
<keyword evidence="3" id="KW-1185">Reference proteome</keyword>
<evidence type="ECO:0000313" key="2">
    <source>
        <dbReference type="EMBL" id="OAQ22930.1"/>
    </source>
</evidence>
<evidence type="ECO:0000256" key="1">
    <source>
        <dbReference type="SAM" id="MobiDB-lite"/>
    </source>
</evidence>
<feature type="region of interest" description="Disordered" evidence="1">
    <location>
        <begin position="1"/>
        <end position="28"/>
    </location>
</feature>
<name>A0A197JCU4_9FUNG</name>
<gene>
    <name evidence="2" type="ORF">K457DRAFT_264192</name>
</gene>
<feature type="region of interest" description="Disordered" evidence="1">
    <location>
        <begin position="59"/>
        <end position="95"/>
    </location>
</feature>
<feature type="compositionally biased region" description="Acidic residues" evidence="1">
    <location>
        <begin position="59"/>
        <end position="80"/>
    </location>
</feature>
<dbReference type="Proteomes" id="UP000078512">
    <property type="component" value="Unassembled WGS sequence"/>
</dbReference>
<reference evidence="2 3" key="1">
    <citation type="submission" date="2016-05" db="EMBL/GenBank/DDBJ databases">
        <title>Genome sequencing reveals origins of a unique bacterial endosymbiosis in the earliest lineages of terrestrial Fungi.</title>
        <authorList>
            <consortium name="DOE Joint Genome Institute"/>
            <person name="Uehling J."/>
            <person name="Gryganskyi A."/>
            <person name="Hameed K."/>
            <person name="Tschaplinski T."/>
            <person name="Misztal P."/>
            <person name="Wu S."/>
            <person name="Desiro A."/>
            <person name="Vande Pol N."/>
            <person name="Du Z.-Y."/>
            <person name="Zienkiewicz A."/>
            <person name="Zienkiewicz K."/>
            <person name="Morin E."/>
            <person name="Tisserant E."/>
            <person name="Splivallo R."/>
            <person name="Hainaut M."/>
            <person name="Henrissat B."/>
            <person name="Ohm R."/>
            <person name="Kuo A."/>
            <person name="Yan J."/>
            <person name="Lipzen A."/>
            <person name="Nolan M."/>
            <person name="Labutti K."/>
            <person name="Barry K."/>
            <person name="Goldstein A."/>
            <person name="Labbe J."/>
            <person name="Schadt C."/>
            <person name="Tuskan G."/>
            <person name="Grigoriev I."/>
            <person name="Martin F."/>
            <person name="Vilgalys R."/>
            <person name="Bonito G."/>
        </authorList>
    </citation>
    <scope>NUCLEOTIDE SEQUENCE [LARGE SCALE GENOMIC DNA]</scope>
    <source>
        <strain evidence="2 3">AG-77</strain>
    </source>
</reference>
<accession>A0A197JCU4</accession>